<feature type="compositionally biased region" description="Polar residues" evidence="1">
    <location>
        <begin position="1"/>
        <end position="19"/>
    </location>
</feature>
<reference evidence="4 5" key="1">
    <citation type="submission" date="2016-09" db="EMBL/GenBank/DDBJ databases">
        <title>Extensive genetic diversity and differential bi-allelic expression allows diatom success in the polar Southern Ocean.</title>
        <authorList>
            <consortium name="DOE Joint Genome Institute"/>
            <person name="Mock T."/>
            <person name="Otillar R.P."/>
            <person name="Strauss J."/>
            <person name="Dupont C."/>
            <person name="Frickenhaus S."/>
            <person name="Maumus F."/>
            <person name="Mcmullan M."/>
            <person name="Sanges R."/>
            <person name="Schmutz J."/>
            <person name="Toseland A."/>
            <person name="Valas R."/>
            <person name="Veluchamy A."/>
            <person name="Ward B.J."/>
            <person name="Allen A."/>
            <person name="Barry K."/>
            <person name="Falciatore A."/>
            <person name="Ferrante M."/>
            <person name="Fortunato A.E."/>
            <person name="Gloeckner G."/>
            <person name="Gruber A."/>
            <person name="Hipkin R."/>
            <person name="Janech M."/>
            <person name="Kroth P."/>
            <person name="Leese F."/>
            <person name="Lindquist E."/>
            <person name="Lyon B.R."/>
            <person name="Martin J."/>
            <person name="Mayer C."/>
            <person name="Parker M."/>
            <person name="Quesneville H."/>
            <person name="Raymond J."/>
            <person name="Uhlig C."/>
            <person name="Valentin K.U."/>
            <person name="Worden A.Z."/>
            <person name="Armbrust E.V."/>
            <person name="Bowler C."/>
            <person name="Green B."/>
            <person name="Moulton V."/>
            <person name="Van Oosterhout C."/>
            <person name="Grigoriev I."/>
        </authorList>
    </citation>
    <scope>NUCLEOTIDE SEQUENCE [LARGE SCALE GENOMIC DNA]</scope>
    <source>
        <strain evidence="4 5">CCMP1102</strain>
    </source>
</reference>
<dbReference type="SUPFAM" id="SSF55073">
    <property type="entry name" value="Nucleotide cyclase"/>
    <property type="match status" value="1"/>
</dbReference>
<dbReference type="KEGG" id="fcy:FRACYDRAFT_183988"/>
<feature type="transmembrane region" description="Helical" evidence="2">
    <location>
        <begin position="601"/>
        <end position="627"/>
    </location>
</feature>
<feature type="compositionally biased region" description="Basic residues" evidence="1">
    <location>
        <begin position="982"/>
        <end position="999"/>
    </location>
</feature>
<feature type="region of interest" description="Disordered" evidence="1">
    <location>
        <begin position="1"/>
        <end position="22"/>
    </location>
</feature>
<feature type="compositionally biased region" description="Polar residues" evidence="1">
    <location>
        <begin position="970"/>
        <end position="981"/>
    </location>
</feature>
<keyword evidence="2" id="KW-0472">Membrane</keyword>
<proteinExistence type="predicted"/>
<evidence type="ECO:0000313" key="4">
    <source>
        <dbReference type="EMBL" id="OEU17635.1"/>
    </source>
</evidence>
<feature type="region of interest" description="Disordered" evidence="1">
    <location>
        <begin position="957"/>
        <end position="1041"/>
    </location>
</feature>
<evidence type="ECO:0000256" key="1">
    <source>
        <dbReference type="SAM" id="MobiDB-lite"/>
    </source>
</evidence>
<sequence>MGGSSHHTYNSTQNYNNPLDGNGNGINIYSGSATNSSRNTTASIDHSSVRGGSGCCSCLWNWTCCRCCCTSNNGRNLSSSDHFSSTNNSDRSCNGFFCGCYVNEENRPKWLTIFYNVTKTTIWTIIHILFSILLLFGPAAQSLNVDIEDRGDLIFDVLRSLMLVFFLTDMTTRCITEYDYFMFTLCKGRKDRLSSTSDGSDLTFAIGSFLFWCDAVSTASILYDLSFINKVRYDTITDEFGINDGFLVKSKYHQFRRLAPNGLEFDVLVVIMRTARCARFVQSRAVVGVSNKINWFLFCRLLVKMDPCQYYYLWKMKLHESLSGVTEEDEENLTPASGERQSIEGTQIVSTEAEEKACKKRERGNLRLEGVWDKLAFVVLGKDRKLASKREAVIKIQRAWRNHVRFEFDGEWGDIVSTKCALATTSIRSNRANLPHDKVRTKSTLASFTQINASEKRSGEFAPKSRFQSRAGKGLESQVGSDMRVATGQRVAIGTLLVLVVCVLCTYTEGSLTPMKTMVVLHTLTMTPAYRDRALDAARNSSVPTLYKYKPANGKQIEFPNSPKPRNRDIVNVTIRENSEIYSWGLFDNSRSVKEEAVVEIVATFYIIIFWFAGVLSFSGPVFLLVITPVESMVRLLGMLSSDPLGYQSTPQFKQFLLDEDAISNNTRWSSEVLKGMETSFLKSTILRIGSLMKVGFGSAGVEIIQNNLEKGHNKNMLILNSQGSTVSCIFLFSDIRQFTDATEQLQEEVFVFTNRIAAVVHSICNSFGGAANKNIGDAFLLSWSLDDKGSNESSIGPLKAKSNQADKALLSVIKICISLTYDNFFLEPLSDTARYRLKTKLKDRTGSVVQMGFGLHAGKAVQGAIGSQRKIDATYVSEAVERSEFLESSTKKYGLKVLMSGDFHRLLHSNTRRRCRKVDRVMLLDNDDEYYEDNNELRGDMMELFTFDMDENAIHRSYPNRSDTKNGENDNFSDAPSRTTRPNKRRSQLTLRNRRKFSPRATKSGREILVGGDDSNQMTNSPSPTSELNNGANSNYDIPTSADEYKTSIQKTSSSPVLPTGPALYSHNVWQSPDMKKIREKYVQGSFFQRYNSGLQAFYNKNWDVAQSNFQAILENFDDGPSKYFMEQIKKNNFKPPEGFKEFGIAE</sequence>
<dbReference type="GO" id="GO:0035556">
    <property type="term" value="P:intracellular signal transduction"/>
    <property type="evidence" value="ECO:0007669"/>
    <property type="project" value="InterPro"/>
</dbReference>
<dbReference type="Gene3D" id="3.30.70.1230">
    <property type="entry name" value="Nucleotide cyclase"/>
    <property type="match status" value="1"/>
</dbReference>
<feature type="domain" description="Guanylate cyclase" evidence="3">
    <location>
        <begin position="730"/>
        <end position="888"/>
    </location>
</feature>
<dbReference type="PANTHER" id="PTHR43336">
    <property type="entry name" value="OXYGEN SENSOR HISTIDINE KINASE RESPONSE REGULATOR DEVS/DOSS"/>
    <property type="match status" value="1"/>
</dbReference>
<accession>A0A1E7FHW6</accession>
<dbReference type="PROSITE" id="PS50125">
    <property type="entry name" value="GUANYLATE_CYCLASE_2"/>
    <property type="match status" value="1"/>
</dbReference>
<dbReference type="PANTHER" id="PTHR43336:SF3">
    <property type="entry name" value="GUANYLATE CYCLASE DOMAIN-CONTAINING PROTEIN"/>
    <property type="match status" value="1"/>
</dbReference>
<keyword evidence="2" id="KW-0812">Transmembrane</keyword>
<dbReference type="InParanoid" id="A0A1E7FHW6"/>
<name>A0A1E7FHW6_9STRA</name>
<organism evidence="4 5">
    <name type="scientific">Fragilariopsis cylindrus CCMP1102</name>
    <dbReference type="NCBI Taxonomy" id="635003"/>
    <lineage>
        <taxon>Eukaryota</taxon>
        <taxon>Sar</taxon>
        <taxon>Stramenopiles</taxon>
        <taxon>Ochrophyta</taxon>
        <taxon>Bacillariophyta</taxon>
        <taxon>Bacillariophyceae</taxon>
        <taxon>Bacillariophycidae</taxon>
        <taxon>Bacillariales</taxon>
        <taxon>Bacillariaceae</taxon>
        <taxon>Fragilariopsis</taxon>
    </lineage>
</organism>
<evidence type="ECO:0000313" key="5">
    <source>
        <dbReference type="Proteomes" id="UP000095751"/>
    </source>
</evidence>
<dbReference type="EMBL" id="KV784357">
    <property type="protein sequence ID" value="OEU17635.1"/>
    <property type="molecule type" value="Genomic_DNA"/>
</dbReference>
<dbReference type="InterPro" id="IPR001054">
    <property type="entry name" value="A/G_cyclase"/>
</dbReference>
<dbReference type="OrthoDB" id="60033at2759"/>
<dbReference type="AlphaFoldDB" id="A0A1E7FHW6"/>
<dbReference type="GO" id="GO:0009190">
    <property type="term" value="P:cyclic nucleotide biosynthetic process"/>
    <property type="evidence" value="ECO:0007669"/>
    <property type="project" value="InterPro"/>
</dbReference>
<evidence type="ECO:0000259" key="3">
    <source>
        <dbReference type="PROSITE" id="PS50125"/>
    </source>
</evidence>
<dbReference type="InterPro" id="IPR029787">
    <property type="entry name" value="Nucleotide_cyclase"/>
</dbReference>
<feature type="transmembrane region" description="Helical" evidence="2">
    <location>
        <begin position="491"/>
        <end position="508"/>
    </location>
</feature>
<keyword evidence="5" id="KW-1185">Reference proteome</keyword>
<gene>
    <name evidence="4" type="ORF">FRACYDRAFT_183988</name>
</gene>
<dbReference type="Proteomes" id="UP000095751">
    <property type="component" value="Unassembled WGS sequence"/>
</dbReference>
<protein>
    <recommendedName>
        <fullName evidence="3">Guanylate cyclase domain-containing protein</fullName>
    </recommendedName>
</protein>
<dbReference type="Pfam" id="PF00211">
    <property type="entry name" value="Guanylate_cyc"/>
    <property type="match status" value="1"/>
</dbReference>
<keyword evidence="2" id="KW-1133">Transmembrane helix</keyword>
<evidence type="ECO:0000256" key="2">
    <source>
        <dbReference type="SAM" id="Phobius"/>
    </source>
</evidence>
<dbReference type="CDD" id="cd07302">
    <property type="entry name" value="CHD"/>
    <property type="match status" value="1"/>
</dbReference>
<feature type="compositionally biased region" description="Polar residues" evidence="1">
    <location>
        <begin position="1015"/>
        <end position="1039"/>
    </location>
</feature>